<evidence type="ECO:0000313" key="2">
    <source>
        <dbReference type="EMBL" id="KAJ7717686.1"/>
    </source>
</evidence>
<accession>A0AAD7MII1</accession>
<evidence type="ECO:0000256" key="1">
    <source>
        <dbReference type="SAM" id="MobiDB-lite"/>
    </source>
</evidence>
<organism evidence="2 3">
    <name type="scientific">Mycena metata</name>
    <dbReference type="NCBI Taxonomy" id="1033252"/>
    <lineage>
        <taxon>Eukaryota</taxon>
        <taxon>Fungi</taxon>
        <taxon>Dikarya</taxon>
        <taxon>Basidiomycota</taxon>
        <taxon>Agaricomycotina</taxon>
        <taxon>Agaricomycetes</taxon>
        <taxon>Agaricomycetidae</taxon>
        <taxon>Agaricales</taxon>
        <taxon>Marasmiineae</taxon>
        <taxon>Mycenaceae</taxon>
        <taxon>Mycena</taxon>
    </lineage>
</organism>
<dbReference type="AlphaFoldDB" id="A0AAD7MII1"/>
<protein>
    <submittedName>
        <fullName evidence="2">Uncharacterized protein</fullName>
    </submittedName>
</protein>
<feature type="compositionally biased region" description="Low complexity" evidence="1">
    <location>
        <begin position="71"/>
        <end position="84"/>
    </location>
</feature>
<reference evidence="2" key="1">
    <citation type="submission" date="2023-03" db="EMBL/GenBank/DDBJ databases">
        <title>Massive genome expansion in bonnet fungi (Mycena s.s.) driven by repeated elements and novel gene families across ecological guilds.</title>
        <authorList>
            <consortium name="Lawrence Berkeley National Laboratory"/>
            <person name="Harder C.B."/>
            <person name="Miyauchi S."/>
            <person name="Viragh M."/>
            <person name="Kuo A."/>
            <person name="Thoen E."/>
            <person name="Andreopoulos B."/>
            <person name="Lu D."/>
            <person name="Skrede I."/>
            <person name="Drula E."/>
            <person name="Henrissat B."/>
            <person name="Morin E."/>
            <person name="Kohler A."/>
            <person name="Barry K."/>
            <person name="LaButti K."/>
            <person name="Morin E."/>
            <person name="Salamov A."/>
            <person name="Lipzen A."/>
            <person name="Mereny Z."/>
            <person name="Hegedus B."/>
            <person name="Baldrian P."/>
            <person name="Stursova M."/>
            <person name="Weitz H."/>
            <person name="Taylor A."/>
            <person name="Grigoriev I.V."/>
            <person name="Nagy L.G."/>
            <person name="Martin F."/>
            <person name="Kauserud H."/>
        </authorList>
    </citation>
    <scope>NUCLEOTIDE SEQUENCE</scope>
    <source>
        <strain evidence="2">CBHHK182m</strain>
    </source>
</reference>
<keyword evidence="3" id="KW-1185">Reference proteome</keyword>
<dbReference type="Proteomes" id="UP001215598">
    <property type="component" value="Unassembled WGS sequence"/>
</dbReference>
<proteinExistence type="predicted"/>
<dbReference type="EMBL" id="JARKIB010000274">
    <property type="protein sequence ID" value="KAJ7717686.1"/>
    <property type="molecule type" value="Genomic_DNA"/>
</dbReference>
<name>A0AAD7MII1_9AGAR</name>
<sequence length="431" mass="46277">MPSLSRKSQIIFPEPAVFGLKPFILSKNITTGAPDHNNLGAVEAITWQEASASTTHPPPLPSPRKRRKTDPGSGSAAAAASSSRAPAIPVLGENSKMLKLLRGLLDLEGAARQFSLSNAEDLLQQLSPFLKDSEPMVVGFSSATDEELDKMRKYLGPLKYTEDPKALDDLIQYGRKILPQSGSQGHHANVLTFASQKTKAGCRMRIDAVLVAALVEATHIFEETPEEILIPSNVTASDAFASTHLTAGDASAPAHLTAGDASAPAHLTVSEASAPTHHTHGFAIWPERYVKNLEPGEEDIVRFRDLLVDPTGPMDITALARYCIFSLFEAKTGATFAEAQCVTLLLKTKREVFAGGLTSGHLWMFFLAEHTGPGEGAGAIGTRNSRQLNWTHDEGLIMATIVQMITTPGTMPAVFNRDSDDIKGKGRANSH</sequence>
<evidence type="ECO:0000313" key="3">
    <source>
        <dbReference type="Proteomes" id="UP001215598"/>
    </source>
</evidence>
<gene>
    <name evidence="2" type="ORF">B0H16DRAFT_1476003</name>
</gene>
<comment type="caution">
    <text evidence="2">The sequence shown here is derived from an EMBL/GenBank/DDBJ whole genome shotgun (WGS) entry which is preliminary data.</text>
</comment>
<feature type="region of interest" description="Disordered" evidence="1">
    <location>
        <begin position="50"/>
        <end position="84"/>
    </location>
</feature>